<dbReference type="OrthoDB" id="1739814at2759"/>
<dbReference type="PANTHER" id="PTHR11902:SF1">
    <property type="entry name" value="ENOLASE"/>
    <property type="match status" value="1"/>
</dbReference>
<dbReference type="InterPro" id="IPR000941">
    <property type="entry name" value="Enolase"/>
</dbReference>
<name>A0A1S0TF00_LOALO</name>
<gene>
    <name evidence="4" type="ORF">LOAG_15787</name>
</gene>
<dbReference type="InterPro" id="IPR020811">
    <property type="entry name" value="Enolase_N"/>
</dbReference>
<evidence type="ECO:0000259" key="3">
    <source>
        <dbReference type="SMART" id="SM01193"/>
    </source>
</evidence>
<dbReference type="PANTHER" id="PTHR11902">
    <property type="entry name" value="ENOLASE"/>
    <property type="match status" value="1"/>
</dbReference>
<dbReference type="KEGG" id="loa:LOAG_15787"/>
<dbReference type="GeneID" id="9953283"/>
<dbReference type="Gene3D" id="3.30.390.10">
    <property type="entry name" value="Enolase-like, N-terminal domain"/>
    <property type="match status" value="1"/>
</dbReference>
<evidence type="ECO:0000313" key="4">
    <source>
        <dbReference type="EMBL" id="EFO12744.1"/>
    </source>
</evidence>
<dbReference type="EMBL" id="JH714794">
    <property type="protein sequence ID" value="EFO12744.1"/>
    <property type="molecule type" value="Genomic_DNA"/>
</dbReference>
<dbReference type="GO" id="GO:0000015">
    <property type="term" value="C:phosphopyruvate hydratase complex"/>
    <property type="evidence" value="ECO:0007669"/>
    <property type="project" value="InterPro"/>
</dbReference>
<protein>
    <recommendedName>
        <fullName evidence="1">Enolase</fullName>
    </recommendedName>
</protein>
<evidence type="ECO:0000256" key="2">
    <source>
        <dbReference type="ARBA" id="ARBA00022842"/>
    </source>
</evidence>
<dbReference type="GO" id="GO:0006096">
    <property type="term" value="P:glycolytic process"/>
    <property type="evidence" value="ECO:0007669"/>
    <property type="project" value="InterPro"/>
</dbReference>
<evidence type="ECO:0000256" key="1">
    <source>
        <dbReference type="ARBA" id="ARBA00017068"/>
    </source>
</evidence>
<keyword evidence="2" id="KW-0460">Magnesium</keyword>
<dbReference type="GO" id="GO:0000287">
    <property type="term" value="F:magnesium ion binding"/>
    <property type="evidence" value="ECO:0007669"/>
    <property type="project" value="InterPro"/>
</dbReference>
<dbReference type="AlphaFoldDB" id="A0A1S0TF00"/>
<dbReference type="InterPro" id="IPR029017">
    <property type="entry name" value="Enolase-like_N"/>
</dbReference>
<dbReference type="CTD" id="9953283"/>
<dbReference type="Pfam" id="PF03952">
    <property type="entry name" value="Enolase_N"/>
    <property type="match status" value="1"/>
</dbReference>
<dbReference type="OMA" id="KIFTWEI"/>
<organism evidence="4">
    <name type="scientific">Loa loa</name>
    <name type="common">Eye worm</name>
    <name type="synonym">Filaria loa</name>
    <dbReference type="NCBI Taxonomy" id="7209"/>
    <lineage>
        <taxon>Eukaryota</taxon>
        <taxon>Metazoa</taxon>
        <taxon>Ecdysozoa</taxon>
        <taxon>Nematoda</taxon>
        <taxon>Chromadorea</taxon>
        <taxon>Rhabditida</taxon>
        <taxon>Spirurina</taxon>
        <taxon>Spiruromorpha</taxon>
        <taxon>Filarioidea</taxon>
        <taxon>Onchocercidae</taxon>
        <taxon>Loa</taxon>
    </lineage>
</organism>
<proteinExistence type="predicted"/>
<feature type="domain" description="Enolase N-terminal" evidence="3">
    <location>
        <begin position="3"/>
        <end position="81"/>
    </location>
</feature>
<sequence length="82" mass="8832">MPITAIHARYIYDSRGNPTVEVDLATEKGMFRAAVPSGASTGVHEALELRDKDKGVHHGKGVLKAVKNINEQIAPVLISKVN</sequence>
<dbReference type="InParanoid" id="A0A1S0TF00"/>
<accession>A0A1S0TF00</accession>
<dbReference type="SUPFAM" id="SSF54826">
    <property type="entry name" value="Enolase N-terminal domain-like"/>
    <property type="match status" value="1"/>
</dbReference>
<dbReference type="RefSeq" id="XP_003151325.1">
    <property type="nucleotide sequence ID" value="XM_003151277.1"/>
</dbReference>
<reference evidence="4" key="1">
    <citation type="submission" date="2012-04" db="EMBL/GenBank/DDBJ databases">
        <title>The Genome Sequence of Loa loa.</title>
        <authorList>
            <consortium name="The Broad Institute Genome Sequencing Platform"/>
            <consortium name="Broad Institute Genome Sequencing Center for Infectious Disease"/>
            <person name="Nutman T.B."/>
            <person name="Fink D.L."/>
            <person name="Russ C."/>
            <person name="Young S."/>
            <person name="Zeng Q."/>
            <person name="Gargeya S."/>
            <person name="Alvarado L."/>
            <person name="Berlin A."/>
            <person name="Chapman S.B."/>
            <person name="Chen Z."/>
            <person name="Freedman E."/>
            <person name="Gellesch M."/>
            <person name="Goldberg J."/>
            <person name="Griggs A."/>
            <person name="Gujja S."/>
            <person name="Heilman E.R."/>
            <person name="Heiman D."/>
            <person name="Howarth C."/>
            <person name="Mehta T."/>
            <person name="Neiman D."/>
            <person name="Pearson M."/>
            <person name="Roberts A."/>
            <person name="Saif S."/>
            <person name="Shea T."/>
            <person name="Shenoy N."/>
            <person name="Sisk P."/>
            <person name="Stolte C."/>
            <person name="Sykes S."/>
            <person name="White J."/>
            <person name="Yandava C."/>
            <person name="Haas B."/>
            <person name="Henn M.R."/>
            <person name="Nusbaum C."/>
            <person name="Birren B."/>
        </authorList>
    </citation>
    <scope>NUCLEOTIDE SEQUENCE [LARGE SCALE GENOMIC DNA]</scope>
</reference>
<dbReference type="GO" id="GO:0004634">
    <property type="term" value="F:phosphopyruvate hydratase activity"/>
    <property type="evidence" value="ECO:0007669"/>
    <property type="project" value="InterPro"/>
</dbReference>
<dbReference type="SMART" id="SM01193">
    <property type="entry name" value="Enolase_N"/>
    <property type="match status" value="1"/>
</dbReference>